<evidence type="ECO:0000256" key="1">
    <source>
        <dbReference type="SAM" id="Phobius"/>
    </source>
</evidence>
<feature type="transmembrane region" description="Helical" evidence="1">
    <location>
        <begin position="114"/>
        <end position="136"/>
    </location>
</feature>
<gene>
    <name evidence="3" type="primary">LOC108569017</name>
</gene>
<keyword evidence="1" id="KW-0812">Transmembrane</keyword>
<evidence type="ECO:0000313" key="2">
    <source>
        <dbReference type="Proteomes" id="UP000695000"/>
    </source>
</evidence>
<name>A0ABM1NGD7_NICVS</name>
<protein>
    <submittedName>
        <fullName evidence="3">Uncharacterized protein LOC108569017</fullName>
    </submittedName>
</protein>
<proteinExistence type="predicted"/>
<keyword evidence="1" id="KW-1133">Transmembrane helix</keyword>
<keyword evidence="2" id="KW-1185">Reference proteome</keyword>
<feature type="transmembrane region" description="Helical" evidence="1">
    <location>
        <begin position="82"/>
        <end position="108"/>
    </location>
</feature>
<keyword evidence="1" id="KW-0472">Membrane</keyword>
<dbReference type="RefSeq" id="XP_017785887.1">
    <property type="nucleotide sequence ID" value="XM_017930398.1"/>
</dbReference>
<feature type="transmembrane region" description="Helical" evidence="1">
    <location>
        <begin position="20"/>
        <end position="40"/>
    </location>
</feature>
<dbReference type="Proteomes" id="UP000695000">
    <property type="component" value="Unplaced"/>
</dbReference>
<reference evidence="3" key="1">
    <citation type="submission" date="2025-08" db="UniProtKB">
        <authorList>
            <consortium name="RefSeq"/>
        </authorList>
    </citation>
    <scope>IDENTIFICATION</scope>
    <source>
        <tissue evidence="3">Whole Larva</tissue>
    </source>
</reference>
<dbReference type="GeneID" id="108569017"/>
<feature type="transmembrane region" description="Helical" evidence="1">
    <location>
        <begin position="52"/>
        <end position="75"/>
    </location>
</feature>
<evidence type="ECO:0000313" key="3">
    <source>
        <dbReference type="RefSeq" id="XP_017785887.1"/>
    </source>
</evidence>
<organism evidence="2 3">
    <name type="scientific">Nicrophorus vespilloides</name>
    <name type="common">Boreal carrion beetle</name>
    <dbReference type="NCBI Taxonomy" id="110193"/>
    <lineage>
        <taxon>Eukaryota</taxon>
        <taxon>Metazoa</taxon>
        <taxon>Ecdysozoa</taxon>
        <taxon>Arthropoda</taxon>
        <taxon>Hexapoda</taxon>
        <taxon>Insecta</taxon>
        <taxon>Pterygota</taxon>
        <taxon>Neoptera</taxon>
        <taxon>Endopterygota</taxon>
        <taxon>Coleoptera</taxon>
        <taxon>Polyphaga</taxon>
        <taxon>Staphyliniformia</taxon>
        <taxon>Silphidae</taxon>
        <taxon>Nicrophorinae</taxon>
        <taxon>Nicrophorus</taxon>
    </lineage>
</organism>
<accession>A0ABM1NGD7</accession>
<sequence length="154" mass="17353">MELSIILNLQPSALKTLSSLFGYVGILFRVLAVGALSVYLSDEDRPDHYDVFVKAALGYSIVSLIANGCMLVGIIKDVHWLLLPYLGVLMLEIIGSVIGLLLAIFLFHFGFVHLLIPTSILLILNVYVWMTITKLFRFMETKFRYLRSVTLTQN</sequence>